<organism evidence="1 2">
    <name type="scientific">Heterostelium pallidum (strain ATCC 26659 / Pp 5 / PN500)</name>
    <name type="common">Cellular slime mold</name>
    <name type="synonym">Polysphondylium pallidum</name>
    <dbReference type="NCBI Taxonomy" id="670386"/>
    <lineage>
        <taxon>Eukaryota</taxon>
        <taxon>Amoebozoa</taxon>
        <taxon>Evosea</taxon>
        <taxon>Eumycetozoa</taxon>
        <taxon>Dictyostelia</taxon>
        <taxon>Acytosteliales</taxon>
        <taxon>Acytosteliaceae</taxon>
        <taxon>Heterostelium</taxon>
    </lineage>
</organism>
<sequence length="572" mass="65979">MSSSISFDNNYNLLKKIINSLYLRDKIFSFVKLIHKNHKNVYQSPIQITGLGWYDIGCFPEEMIKYNQKERYKNIFNTVIRDRDYNDDTIAKFKELYLKSTVTAARLGHLDLIEFIHQALPNEFCFKSILYPALEAGHLSILQYIHQYNLSQGLFNSRSLFKPLLRAAELGYLDIVKFIHENKLDTPAGHPLKSAISSGNLDVVKYIHSNFTDTCRGVLDSAISYGFLNIFEFLIQNRPDKISDYWILFASDKGLLPIIRYLIENNVPYLNLPELMLDHATSSGNLELVQYLHENTTVRCTTRAMDYAATNGYFEILKYLHYNRSEGCTVAAMNNGSGHLEIIKFLQYNRSEGCTDEAMYNACIGGHLETAKFLNENRTEGCHSGTKSSVSISGHFEIYRYLHLNRTDQDDYPILDNFAGCDDPTALQWLKENTTNNITIDSYMIAIKNGKLMNFKWIKENTTLPIPFNALDEAAKRGHLDFVEYLHSIGANCSTSAMDETNNLEILKFLHFNRTEGFTHLAYERAIRFNDIHSIKFLHQIKPETFYDLLDHKESQCYGYISRLKLIKELKL</sequence>
<protein>
    <recommendedName>
        <fullName evidence="3">Ankyrin repeat protein</fullName>
    </recommendedName>
</protein>
<dbReference type="InterPro" id="IPR036770">
    <property type="entry name" value="Ankyrin_rpt-contain_sf"/>
</dbReference>
<dbReference type="InterPro" id="IPR002110">
    <property type="entry name" value="Ankyrin_rpt"/>
</dbReference>
<dbReference type="Pfam" id="PF13637">
    <property type="entry name" value="Ank_4"/>
    <property type="match status" value="2"/>
</dbReference>
<dbReference type="PANTHER" id="PTHR46586:SF3">
    <property type="entry name" value="ANKYRIN REPEAT-CONTAINING PROTEIN"/>
    <property type="match status" value="1"/>
</dbReference>
<dbReference type="SUPFAM" id="SSF48403">
    <property type="entry name" value="Ankyrin repeat"/>
    <property type="match status" value="1"/>
</dbReference>
<reference evidence="1 2" key="1">
    <citation type="journal article" date="2011" name="Genome Res.">
        <title>Phylogeny-wide analysis of social amoeba genomes highlights ancient origins for complex intercellular communication.</title>
        <authorList>
            <person name="Heidel A.J."/>
            <person name="Lawal H.M."/>
            <person name="Felder M."/>
            <person name="Schilde C."/>
            <person name="Helps N.R."/>
            <person name="Tunggal B."/>
            <person name="Rivero F."/>
            <person name="John U."/>
            <person name="Schleicher M."/>
            <person name="Eichinger L."/>
            <person name="Platzer M."/>
            <person name="Noegel A.A."/>
            <person name="Schaap P."/>
            <person name="Gloeckner G."/>
        </authorList>
    </citation>
    <scope>NUCLEOTIDE SEQUENCE [LARGE SCALE GENOMIC DNA]</scope>
    <source>
        <strain evidence="2">ATCC 26659 / Pp 5 / PN500</strain>
    </source>
</reference>
<name>D3BPB9_HETP5</name>
<dbReference type="InParanoid" id="D3BPB9"/>
<dbReference type="Gene3D" id="1.25.40.20">
    <property type="entry name" value="Ankyrin repeat-containing domain"/>
    <property type="match status" value="3"/>
</dbReference>
<proteinExistence type="predicted"/>
<dbReference type="Proteomes" id="UP000001396">
    <property type="component" value="Unassembled WGS sequence"/>
</dbReference>
<dbReference type="EMBL" id="ADBJ01000044">
    <property type="protein sequence ID" value="EFA77129.1"/>
    <property type="molecule type" value="Genomic_DNA"/>
</dbReference>
<evidence type="ECO:0000313" key="2">
    <source>
        <dbReference type="Proteomes" id="UP000001396"/>
    </source>
</evidence>
<comment type="caution">
    <text evidence="1">The sequence shown here is derived from an EMBL/GenBank/DDBJ whole genome shotgun (WGS) entry which is preliminary data.</text>
</comment>
<dbReference type="InterPro" id="IPR052050">
    <property type="entry name" value="SecEffector_AnkRepeat"/>
</dbReference>
<dbReference type="SMART" id="SM00248">
    <property type="entry name" value="ANK"/>
    <property type="match status" value="5"/>
</dbReference>
<evidence type="ECO:0008006" key="3">
    <source>
        <dbReference type="Google" id="ProtNLM"/>
    </source>
</evidence>
<gene>
    <name evidence="1" type="ORF">PPL_09884</name>
</gene>
<evidence type="ECO:0000313" key="1">
    <source>
        <dbReference type="EMBL" id="EFA77129.1"/>
    </source>
</evidence>
<accession>D3BPB9</accession>
<dbReference type="SUPFAM" id="SSF140860">
    <property type="entry name" value="Pseudo ankyrin repeat-like"/>
    <property type="match status" value="1"/>
</dbReference>
<dbReference type="STRING" id="670386.D3BPB9"/>
<dbReference type="PANTHER" id="PTHR46586">
    <property type="entry name" value="ANKYRIN REPEAT-CONTAINING PROTEIN"/>
    <property type="match status" value="1"/>
</dbReference>
<dbReference type="RefSeq" id="XP_020429258.1">
    <property type="nucleotide sequence ID" value="XM_020580671.1"/>
</dbReference>
<keyword evidence="2" id="KW-1185">Reference proteome</keyword>
<dbReference type="AlphaFoldDB" id="D3BPB9"/>
<dbReference type="GeneID" id="31365356"/>